<dbReference type="Proteomes" id="UP000230646">
    <property type="component" value="Unassembled WGS sequence"/>
</dbReference>
<accession>A0A2M7PTY5</accession>
<dbReference type="EMBL" id="PFKO01000036">
    <property type="protein sequence ID" value="PIY33727.1"/>
    <property type="molecule type" value="Genomic_DNA"/>
</dbReference>
<evidence type="ECO:0000313" key="3">
    <source>
        <dbReference type="Proteomes" id="UP000230646"/>
    </source>
</evidence>
<organism evidence="2 3">
    <name type="scientific">Candidatus Infernicultor aquiphilus</name>
    <dbReference type="NCBI Taxonomy" id="1805029"/>
    <lineage>
        <taxon>Bacteria</taxon>
        <taxon>Pseudomonadati</taxon>
        <taxon>Atribacterota</taxon>
        <taxon>Candidatus Phoenicimicrobiia</taxon>
        <taxon>Candidatus Pheonicimicrobiales</taxon>
        <taxon>Candidatus Phoenicimicrobiaceae</taxon>
        <taxon>Candidatus Infernicultor</taxon>
    </lineage>
</organism>
<dbReference type="AlphaFoldDB" id="A0A2M7PTY5"/>
<comment type="caution">
    <text evidence="2">The sequence shown here is derived from an EMBL/GenBank/DDBJ whole genome shotgun (WGS) entry which is preliminary data.</text>
</comment>
<keyword evidence="1" id="KW-0472">Membrane</keyword>
<evidence type="ECO:0000256" key="1">
    <source>
        <dbReference type="SAM" id="Phobius"/>
    </source>
</evidence>
<feature type="transmembrane region" description="Helical" evidence="1">
    <location>
        <begin position="59"/>
        <end position="78"/>
    </location>
</feature>
<name>A0A2M7PTY5_9BACT</name>
<gene>
    <name evidence="2" type="ORF">COZ07_01140</name>
</gene>
<reference evidence="2 3" key="1">
    <citation type="submission" date="2017-09" db="EMBL/GenBank/DDBJ databases">
        <title>Depth-based differentiation of microbial function through sediment-hosted aquifers and enrichment of novel symbionts in the deep terrestrial subsurface.</title>
        <authorList>
            <person name="Probst A.J."/>
            <person name="Ladd B."/>
            <person name="Jarett J.K."/>
            <person name="Geller-Mcgrath D.E."/>
            <person name="Sieber C.M."/>
            <person name="Emerson J.B."/>
            <person name="Anantharaman K."/>
            <person name="Thomas B.C."/>
            <person name="Malmstrom R."/>
            <person name="Stieglmeier M."/>
            <person name="Klingl A."/>
            <person name="Woyke T."/>
            <person name="Ryan C.M."/>
            <person name="Banfield J.F."/>
        </authorList>
    </citation>
    <scope>NUCLEOTIDE SEQUENCE [LARGE SCALE GENOMIC DNA]</scope>
    <source>
        <strain evidence="2">CG_4_10_14_3_um_filter_34_13</strain>
    </source>
</reference>
<feature type="transmembrane region" description="Helical" evidence="1">
    <location>
        <begin position="12"/>
        <end position="39"/>
    </location>
</feature>
<feature type="non-terminal residue" evidence="2">
    <location>
        <position position="80"/>
    </location>
</feature>
<keyword evidence="1" id="KW-1133">Transmembrane helix</keyword>
<sequence>MSKIFKINRKIVLVIFIVLDLFCIAMGMGVPIFCILFGFPMGWYIAKRITINPENMNIIFRKIFVYAIITSFFTFFIMSI</sequence>
<keyword evidence="1" id="KW-0812">Transmembrane</keyword>
<evidence type="ECO:0000313" key="2">
    <source>
        <dbReference type="EMBL" id="PIY33727.1"/>
    </source>
</evidence>
<protein>
    <submittedName>
        <fullName evidence="2">Uncharacterized protein</fullName>
    </submittedName>
</protein>
<proteinExistence type="predicted"/>